<feature type="transmembrane region" description="Helical" evidence="1">
    <location>
        <begin position="68"/>
        <end position="84"/>
    </location>
</feature>
<dbReference type="EMBL" id="RAQO01000005">
    <property type="protein sequence ID" value="RKF18795.1"/>
    <property type="molecule type" value="Genomic_DNA"/>
</dbReference>
<protein>
    <submittedName>
        <fullName evidence="2">Uncharacterized protein</fullName>
    </submittedName>
</protein>
<keyword evidence="1" id="KW-0812">Transmembrane</keyword>
<organism evidence="2 3">
    <name type="scientific">Alginatibacterium sediminis</name>
    <dbReference type="NCBI Taxonomy" id="2164068"/>
    <lineage>
        <taxon>Bacteria</taxon>
        <taxon>Pseudomonadati</taxon>
        <taxon>Pseudomonadota</taxon>
        <taxon>Gammaproteobacteria</taxon>
        <taxon>Alteromonadales</taxon>
        <taxon>Alteromonadaceae</taxon>
        <taxon>Alginatibacterium</taxon>
    </lineage>
</organism>
<feature type="transmembrane region" description="Helical" evidence="1">
    <location>
        <begin position="242"/>
        <end position="267"/>
    </location>
</feature>
<keyword evidence="1" id="KW-0472">Membrane</keyword>
<name>A0A420EDP0_9ALTE</name>
<dbReference type="AlphaFoldDB" id="A0A420EDP0"/>
<evidence type="ECO:0000313" key="2">
    <source>
        <dbReference type="EMBL" id="RKF18795.1"/>
    </source>
</evidence>
<evidence type="ECO:0000313" key="3">
    <source>
        <dbReference type="Proteomes" id="UP000286482"/>
    </source>
</evidence>
<reference evidence="2 3" key="1">
    <citation type="submission" date="2018-09" db="EMBL/GenBank/DDBJ databases">
        <authorList>
            <person name="Wang Z."/>
        </authorList>
    </citation>
    <scope>NUCLEOTIDE SEQUENCE [LARGE SCALE GENOMIC DNA]</scope>
    <source>
        <strain evidence="2 3">ALS 81</strain>
    </source>
</reference>
<dbReference type="InterPro" id="IPR046575">
    <property type="entry name" value="DUF6635"/>
</dbReference>
<dbReference type="Proteomes" id="UP000286482">
    <property type="component" value="Unassembled WGS sequence"/>
</dbReference>
<sequence length="322" mass="36614">MPPSVSSFNQAEFENLLWDSIGSGAQDYFRDCHQRVDSFVTQNFQYPGAFHLNRLAIGWDLIKAPLNLFWAPFYLLFMLMAWIAKKLGFKTIALALQKIPSGFSTRVQLFLEQQCYQQLLQRPIKPGDKDGLRDAIENRLRMAMSASDYAVVGPSLEQQIRPLLDEAINHYTLSRTASADISNSMLSMVIGVFAFQKYTPGGIALGLYGAGWLAKWIAIDEFWAGPWLGQLYYTVFDASPSIWVSMGSITISIVFFAVVACFSGLIIDPLQARLGIHQWRLRRMLVKLEQDFKRKSRSSFRPKEPYIARILDILDIARIHLS</sequence>
<dbReference type="OrthoDB" id="9342581at2"/>
<dbReference type="Pfam" id="PF20340">
    <property type="entry name" value="DUF6635"/>
    <property type="match status" value="1"/>
</dbReference>
<dbReference type="RefSeq" id="WP_120354875.1">
    <property type="nucleotide sequence ID" value="NZ_RAQO01000005.1"/>
</dbReference>
<feature type="transmembrane region" description="Helical" evidence="1">
    <location>
        <begin position="198"/>
        <end position="219"/>
    </location>
</feature>
<keyword evidence="1" id="KW-1133">Transmembrane helix</keyword>
<accession>A0A420EDP0</accession>
<evidence type="ECO:0000256" key="1">
    <source>
        <dbReference type="SAM" id="Phobius"/>
    </source>
</evidence>
<gene>
    <name evidence="2" type="ORF">DBZ36_10405</name>
</gene>
<keyword evidence="3" id="KW-1185">Reference proteome</keyword>
<proteinExistence type="predicted"/>
<comment type="caution">
    <text evidence="2">The sequence shown here is derived from an EMBL/GenBank/DDBJ whole genome shotgun (WGS) entry which is preliminary data.</text>
</comment>